<dbReference type="PANTHER" id="PTHR34547:SF1">
    <property type="entry name" value="YACP-LIKE NYN DOMAIN PROTEIN"/>
    <property type="match status" value="1"/>
</dbReference>
<sequence>MPRRIRLALLVVDGYNVVHGTPRYAALIDEHAGAGALADVAHLSRDPYGHDPFDRAREALVADVAAYAQGSYEPVVVFDAAGNLSSERPNWSTAGVRVVFSRTGESADTVIERLVTEARHAERDVLLVTSDNTIRYTVGGIPVTTVSSALLAQNMSIVNQGVEEVRERGSHTHLSLEDRLDAETRAKLDKLRGRR</sequence>
<dbReference type="InterPro" id="IPR010298">
    <property type="entry name" value="YacP-like"/>
</dbReference>
<evidence type="ECO:0000313" key="1">
    <source>
        <dbReference type="EMBL" id="KUH59021.1"/>
    </source>
</evidence>
<dbReference type="Pfam" id="PF05991">
    <property type="entry name" value="NYN_YacP"/>
    <property type="match status" value="1"/>
</dbReference>
<dbReference type="PANTHER" id="PTHR34547">
    <property type="entry name" value="YACP-LIKE NYN DOMAIN PROTEIN"/>
    <property type="match status" value="1"/>
</dbReference>
<protein>
    <recommendedName>
        <fullName evidence="3">NYN domain-containing protein</fullName>
    </recommendedName>
</protein>
<gene>
    <name evidence="1" type="ORF">AUL39_01390</name>
</gene>
<dbReference type="AlphaFoldDB" id="A0A117J4V8"/>
<comment type="caution">
    <text evidence="1">The sequence shown here is derived from an EMBL/GenBank/DDBJ whole genome shotgun (WGS) entry which is preliminary data.</text>
</comment>
<evidence type="ECO:0008006" key="3">
    <source>
        <dbReference type="Google" id="ProtNLM"/>
    </source>
</evidence>
<accession>A0A117J4V8</accession>
<proteinExistence type="predicted"/>
<dbReference type="RefSeq" id="WP_059052882.1">
    <property type="nucleotide sequence ID" value="NZ_LOJF01000001.1"/>
</dbReference>
<evidence type="ECO:0000313" key="2">
    <source>
        <dbReference type="Proteomes" id="UP000054078"/>
    </source>
</evidence>
<keyword evidence="2" id="KW-1185">Reference proteome</keyword>
<name>A0A117J4V8_TRASO</name>
<dbReference type="Proteomes" id="UP000054078">
    <property type="component" value="Unassembled WGS sequence"/>
</dbReference>
<organism evidence="1 2">
    <name type="scientific">Tractidigestivibacter scatoligenes</name>
    <name type="common">Olsenella scatoligenes</name>
    <dbReference type="NCBI Taxonomy" id="1299998"/>
    <lineage>
        <taxon>Bacteria</taxon>
        <taxon>Bacillati</taxon>
        <taxon>Actinomycetota</taxon>
        <taxon>Coriobacteriia</taxon>
        <taxon>Coriobacteriales</taxon>
        <taxon>Atopobiaceae</taxon>
        <taxon>Tractidigestivibacter</taxon>
    </lineage>
</organism>
<dbReference type="EMBL" id="LOJF01000001">
    <property type="protein sequence ID" value="KUH59021.1"/>
    <property type="molecule type" value="Genomic_DNA"/>
</dbReference>
<dbReference type="OrthoDB" id="3173322at2"/>
<reference evidence="1 2" key="1">
    <citation type="submission" date="2015-12" db="EMBL/GenBank/DDBJ databases">
        <title>Draft Genome Sequence of Olsenella scatoligenes SK9K4T; a Producer of 3-Methylindole- (skatole) and 4-Methylphenol- (p-cresol) Isolated from Pig Feces.</title>
        <authorList>
            <person name="Li X."/>
            <person name="Borg B."/>
            <person name="Canibe N."/>
        </authorList>
    </citation>
    <scope>NUCLEOTIDE SEQUENCE [LARGE SCALE GENOMIC DNA]</scope>
    <source>
        <strain evidence="1 2">SK9K4</strain>
    </source>
</reference>
<dbReference type="STRING" id="1299998.AUL39_01390"/>